<dbReference type="EMBL" id="AZGI01000051">
    <property type="protein sequence ID" value="KRM38162.1"/>
    <property type="molecule type" value="Genomic_DNA"/>
</dbReference>
<organism evidence="1 2">
    <name type="scientific">Lactobacillus hamsteri DSM 5661 = JCM 6256</name>
    <dbReference type="NCBI Taxonomy" id="1423754"/>
    <lineage>
        <taxon>Bacteria</taxon>
        <taxon>Bacillati</taxon>
        <taxon>Bacillota</taxon>
        <taxon>Bacilli</taxon>
        <taxon>Lactobacillales</taxon>
        <taxon>Lactobacillaceae</taxon>
        <taxon>Lactobacillus</taxon>
    </lineage>
</organism>
<reference evidence="1 2" key="1">
    <citation type="journal article" date="2015" name="Genome Announc.">
        <title>Expanding the biotechnology potential of lactobacilli through comparative genomics of 213 strains and associated genera.</title>
        <authorList>
            <person name="Sun Z."/>
            <person name="Harris H.M."/>
            <person name="McCann A."/>
            <person name="Guo C."/>
            <person name="Argimon S."/>
            <person name="Zhang W."/>
            <person name="Yang X."/>
            <person name="Jeffery I.B."/>
            <person name="Cooney J.C."/>
            <person name="Kagawa T.F."/>
            <person name="Liu W."/>
            <person name="Song Y."/>
            <person name="Salvetti E."/>
            <person name="Wrobel A."/>
            <person name="Rasinkangas P."/>
            <person name="Parkhill J."/>
            <person name="Rea M.C."/>
            <person name="O'Sullivan O."/>
            <person name="Ritari J."/>
            <person name="Douillard F.P."/>
            <person name="Paul Ross R."/>
            <person name="Yang R."/>
            <person name="Briner A.E."/>
            <person name="Felis G.E."/>
            <person name="de Vos W.M."/>
            <person name="Barrangou R."/>
            <person name="Klaenhammer T.R."/>
            <person name="Caufield P.W."/>
            <person name="Cui Y."/>
            <person name="Zhang H."/>
            <person name="O'Toole P.W."/>
        </authorList>
    </citation>
    <scope>NUCLEOTIDE SEQUENCE [LARGE SCALE GENOMIC DNA]</scope>
    <source>
        <strain evidence="1 2">DSM 5661</strain>
    </source>
</reference>
<protein>
    <submittedName>
        <fullName evidence="1">Diaphanous protein</fullName>
    </submittedName>
</protein>
<dbReference type="PATRIC" id="fig|1423754.3.peg.1441"/>
<dbReference type="PROSITE" id="PS51257">
    <property type="entry name" value="PROKAR_LIPOPROTEIN"/>
    <property type="match status" value="1"/>
</dbReference>
<name>A0A0R1Y6X7_9LACO</name>
<keyword evidence="2" id="KW-1185">Reference proteome</keyword>
<dbReference type="Pfam" id="PF16475">
    <property type="entry name" value="DUF5052"/>
    <property type="match status" value="1"/>
</dbReference>
<dbReference type="eggNOG" id="ENOG5030939">
    <property type="taxonomic scope" value="Bacteria"/>
</dbReference>
<comment type="caution">
    <text evidence="1">The sequence shown here is derived from an EMBL/GenBank/DDBJ whole genome shotgun (WGS) entry which is preliminary data.</text>
</comment>
<evidence type="ECO:0000313" key="1">
    <source>
        <dbReference type="EMBL" id="KRM38162.1"/>
    </source>
</evidence>
<evidence type="ECO:0000313" key="2">
    <source>
        <dbReference type="Proteomes" id="UP000051223"/>
    </source>
</evidence>
<proteinExistence type="predicted"/>
<dbReference type="OrthoDB" id="3266677at2"/>
<dbReference type="InterPro" id="IPR032484">
    <property type="entry name" value="DUF5052"/>
</dbReference>
<dbReference type="RefSeq" id="WP_025080857.1">
    <property type="nucleotide sequence ID" value="NZ_AZGI01000051.1"/>
</dbReference>
<dbReference type="AlphaFoldDB" id="A0A0R1Y6X7"/>
<gene>
    <name evidence="1" type="ORF">FC39_GL001402</name>
</gene>
<sequence>MKISKRLIKIIGSITICAGSMFMLSGCGDVQNFALNMRQSTFGLPLTIATYDFEGQKIDQIKTNKAYIHTDDNMSQKSSNGDEQSSVIDIDYGKNRSIHVGSTLLAWEGIKNYTDIYNHNHVNVNTKNENDKSIPFVNRFYNNFKNSWGGNGTVVFIKSHSGAPIGAFYGKHVSIHKTKVKNATDFVIDGHRLFCYRCDYTTYPVHVLKSMAQNQKVDTHKSAPKVSTK</sequence>
<dbReference type="Proteomes" id="UP000051223">
    <property type="component" value="Unassembled WGS sequence"/>
</dbReference>
<accession>A0A0R1Y6X7</accession>